<dbReference type="SMART" id="SM00342">
    <property type="entry name" value="HTH_ARAC"/>
    <property type="match status" value="1"/>
</dbReference>
<dbReference type="EMBL" id="PSQG01000009">
    <property type="protein sequence ID" value="RCH44171.1"/>
    <property type="molecule type" value="Genomic_DNA"/>
</dbReference>
<organism evidence="5 6">
    <name type="scientific">Blautia obeum</name>
    <dbReference type="NCBI Taxonomy" id="40520"/>
    <lineage>
        <taxon>Bacteria</taxon>
        <taxon>Bacillati</taxon>
        <taxon>Bacillota</taxon>
        <taxon>Clostridia</taxon>
        <taxon>Lachnospirales</taxon>
        <taxon>Lachnospiraceae</taxon>
        <taxon>Blautia</taxon>
    </lineage>
</organism>
<accession>A0A367G2G3</accession>
<dbReference type="SUPFAM" id="SSF46689">
    <property type="entry name" value="Homeodomain-like"/>
    <property type="match status" value="2"/>
</dbReference>
<dbReference type="InterPro" id="IPR020449">
    <property type="entry name" value="Tscrpt_reg_AraC-type_HTH"/>
</dbReference>
<keyword evidence="1" id="KW-0805">Transcription regulation</keyword>
<evidence type="ECO:0000313" key="5">
    <source>
        <dbReference type="EMBL" id="RCH44171.1"/>
    </source>
</evidence>
<dbReference type="GO" id="GO:0003700">
    <property type="term" value="F:DNA-binding transcription factor activity"/>
    <property type="evidence" value="ECO:0007669"/>
    <property type="project" value="InterPro"/>
</dbReference>
<gene>
    <name evidence="5" type="ORF">C4886_07580</name>
</gene>
<evidence type="ECO:0000256" key="3">
    <source>
        <dbReference type="ARBA" id="ARBA00023163"/>
    </source>
</evidence>
<dbReference type="Gene3D" id="2.60.120.10">
    <property type="entry name" value="Jelly Rolls"/>
    <property type="match status" value="1"/>
</dbReference>
<keyword evidence="2" id="KW-0238">DNA-binding</keyword>
<comment type="caution">
    <text evidence="5">The sequence shown here is derived from an EMBL/GenBank/DDBJ whole genome shotgun (WGS) entry which is preliminary data.</text>
</comment>
<dbReference type="InterPro" id="IPR037923">
    <property type="entry name" value="HTH-like"/>
</dbReference>
<proteinExistence type="predicted"/>
<feature type="domain" description="HTH araC/xylS-type" evidence="4">
    <location>
        <begin position="187"/>
        <end position="285"/>
    </location>
</feature>
<dbReference type="GO" id="GO:0043565">
    <property type="term" value="F:sequence-specific DNA binding"/>
    <property type="evidence" value="ECO:0007669"/>
    <property type="project" value="InterPro"/>
</dbReference>
<keyword evidence="3" id="KW-0804">Transcription</keyword>
<dbReference type="PANTHER" id="PTHR43280:SF2">
    <property type="entry name" value="HTH-TYPE TRANSCRIPTIONAL REGULATOR EXSA"/>
    <property type="match status" value="1"/>
</dbReference>
<protein>
    <submittedName>
        <fullName evidence="5">AraC family transcriptional regulator</fullName>
    </submittedName>
</protein>
<dbReference type="Proteomes" id="UP000253208">
    <property type="component" value="Unassembled WGS sequence"/>
</dbReference>
<dbReference type="Pfam" id="PF12833">
    <property type="entry name" value="HTH_18"/>
    <property type="match status" value="1"/>
</dbReference>
<dbReference type="PROSITE" id="PS01124">
    <property type="entry name" value="HTH_ARAC_FAMILY_2"/>
    <property type="match status" value="1"/>
</dbReference>
<dbReference type="RefSeq" id="WP_114002039.1">
    <property type="nucleotide sequence ID" value="NZ_PSQG01000009.1"/>
</dbReference>
<sequence>MPDIFQDSSRYFHISAFYALSLPYYHMEHHTHSSYEIMYITSGSCRVFCLDGTQDTEFPLKSGQFIFIRPDVPHRLEIPDGFPCSILNLEFSLTPEKSPVALELLLKKDPGFSQFWNFMEASQGFCSGADSRSFGYSLKDLLTFLQQNSGQIQKEEFLFFLLFNRMLTELAFCARSSRSTQRIVYLKKALRYIDEHYLEDIDIPAISAYAGINKSYLQALFTEKNGCTINTYINRKRMEQAAFLLCNSTLHITDIAFSSGYNSRQHFAHTFEKFYHMSPSRYRSLHTRPLRSDTQKKRYHMTDGLMLESEPFPQE</sequence>
<evidence type="ECO:0000256" key="1">
    <source>
        <dbReference type="ARBA" id="ARBA00023015"/>
    </source>
</evidence>
<dbReference type="PANTHER" id="PTHR43280">
    <property type="entry name" value="ARAC-FAMILY TRANSCRIPTIONAL REGULATOR"/>
    <property type="match status" value="1"/>
</dbReference>
<reference evidence="5 6" key="1">
    <citation type="submission" date="2018-02" db="EMBL/GenBank/DDBJ databases">
        <title>Complete genome sequencing of Faecalibacterium prausnitzii strains isolated from the human gut.</title>
        <authorList>
            <person name="Fitzgerald B.C."/>
            <person name="Shkoporov A.N."/>
            <person name="Ross P.R."/>
            <person name="Hill C."/>
        </authorList>
    </citation>
    <scope>NUCLEOTIDE SEQUENCE [LARGE SCALE GENOMIC DNA]</scope>
    <source>
        <strain evidence="5 6">APC942/31-1</strain>
    </source>
</reference>
<dbReference type="InterPro" id="IPR018060">
    <property type="entry name" value="HTH_AraC"/>
</dbReference>
<dbReference type="Gene3D" id="1.10.10.60">
    <property type="entry name" value="Homeodomain-like"/>
    <property type="match status" value="2"/>
</dbReference>
<dbReference type="AlphaFoldDB" id="A0A367G2G3"/>
<evidence type="ECO:0000259" key="4">
    <source>
        <dbReference type="PROSITE" id="PS01124"/>
    </source>
</evidence>
<dbReference type="InterPro" id="IPR003313">
    <property type="entry name" value="AraC-bd"/>
</dbReference>
<dbReference type="InterPro" id="IPR014710">
    <property type="entry name" value="RmlC-like_jellyroll"/>
</dbReference>
<dbReference type="Pfam" id="PF02311">
    <property type="entry name" value="AraC_binding"/>
    <property type="match status" value="1"/>
</dbReference>
<name>A0A367G2G3_9FIRM</name>
<evidence type="ECO:0000256" key="2">
    <source>
        <dbReference type="ARBA" id="ARBA00023125"/>
    </source>
</evidence>
<evidence type="ECO:0000313" key="6">
    <source>
        <dbReference type="Proteomes" id="UP000253208"/>
    </source>
</evidence>
<dbReference type="PRINTS" id="PR00032">
    <property type="entry name" value="HTHARAC"/>
</dbReference>
<dbReference type="InterPro" id="IPR009057">
    <property type="entry name" value="Homeodomain-like_sf"/>
</dbReference>
<dbReference type="SUPFAM" id="SSF51215">
    <property type="entry name" value="Regulatory protein AraC"/>
    <property type="match status" value="1"/>
</dbReference>